<accession>A0A0W8F7Z4</accession>
<evidence type="ECO:0000256" key="2">
    <source>
        <dbReference type="ARBA" id="ARBA00022491"/>
    </source>
</evidence>
<comment type="caution">
    <text evidence="7">The sequence shown here is derived from an EMBL/GenBank/DDBJ whole genome shotgun (WGS) entry which is preliminary data.</text>
</comment>
<evidence type="ECO:0000256" key="4">
    <source>
        <dbReference type="ARBA" id="ARBA00023015"/>
    </source>
</evidence>
<keyword evidence="2" id="KW-0678">Repressor</keyword>
<keyword evidence="5" id="KW-0238">DNA-binding</keyword>
<dbReference type="CDD" id="cd07153">
    <property type="entry name" value="Fur_like"/>
    <property type="match status" value="1"/>
</dbReference>
<evidence type="ECO:0000313" key="7">
    <source>
        <dbReference type="EMBL" id="KUG16981.1"/>
    </source>
</evidence>
<reference evidence="7" key="1">
    <citation type="journal article" date="2015" name="Proc. Natl. Acad. Sci. U.S.A.">
        <title>Networks of energetic and metabolic interactions define dynamics in microbial communities.</title>
        <authorList>
            <person name="Embree M."/>
            <person name="Liu J.K."/>
            <person name="Al-Bassam M.M."/>
            <person name="Zengler K."/>
        </authorList>
    </citation>
    <scope>NUCLEOTIDE SEQUENCE</scope>
</reference>
<dbReference type="PANTHER" id="PTHR33202:SF7">
    <property type="entry name" value="FERRIC UPTAKE REGULATION PROTEIN"/>
    <property type="match status" value="1"/>
</dbReference>
<evidence type="ECO:0000256" key="5">
    <source>
        <dbReference type="ARBA" id="ARBA00023125"/>
    </source>
</evidence>
<dbReference type="Pfam" id="PF01475">
    <property type="entry name" value="FUR"/>
    <property type="match status" value="1"/>
</dbReference>
<dbReference type="PANTHER" id="PTHR33202">
    <property type="entry name" value="ZINC UPTAKE REGULATION PROTEIN"/>
    <property type="match status" value="1"/>
</dbReference>
<dbReference type="InterPro" id="IPR043135">
    <property type="entry name" value="Fur_C"/>
</dbReference>
<dbReference type="Gene3D" id="1.10.10.10">
    <property type="entry name" value="Winged helix-like DNA-binding domain superfamily/Winged helix DNA-binding domain"/>
    <property type="match status" value="1"/>
</dbReference>
<dbReference type="EMBL" id="LNQE01001471">
    <property type="protein sequence ID" value="KUG16981.1"/>
    <property type="molecule type" value="Genomic_DNA"/>
</dbReference>
<dbReference type="SUPFAM" id="SSF46785">
    <property type="entry name" value="Winged helix' DNA-binding domain"/>
    <property type="match status" value="1"/>
</dbReference>
<name>A0A0W8F7Z4_9ZZZZ</name>
<proteinExistence type="inferred from homology"/>
<evidence type="ECO:0000256" key="3">
    <source>
        <dbReference type="ARBA" id="ARBA00022833"/>
    </source>
</evidence>
<dbReference type="InterPro" id="IPR036388">
    <property type="entry name" value="WH-like_DNA-bd_sf"/>
</dbReference>
<dbReference type="GO" id="GO:0003700">
    <property type="term" value="F:DNA-binding transcription factor activity"/>
    <property type="evidence" value="ECO:0007669"/>
    <property type="project" value="InterPro"/>
</dbReference>
<comment type="similarity">
    <text evidence="1">Belongs to the Fur family.</text>
</comment>
<dbReference type="InterPro" id="IPR036390">
    <property type="entry name" value="WH_DNA-bd_sf"/>
</dbReference>
<dbReference type="InterPro" id="IPR002481">
    <property type="entry name" value="FUR"/>
</dbReference>
<evidence type="ECO:0000256" key="6">
    <source>
        <dbReference type="ARBA" id="ARBA00023163"/>
    </source>
</evidence>
<dbReference type="GO" id="GO:0000976">
    <property type="term" value="F:transcription cis-regulatory region binding"/>
    <property type="evidence" value="ECO:0007669"/>
    <property type="project" value="TreeGrafter"/>
</dbReference>
<gene>
    <name evidence="7" type="ORF">ASZ90_013344</name>
</gene>
<evidence type="ECO:0000256" key="1">
    <source>
        <dbReference type="ARBA" id="ARBA00007957"/>
    </source>
</evidence>
<dbReference type="AlphaFoldDB" id="A0A0W8F7Z4"/>
<dbReference type="GO" id="GO:0008270">
    <property type="term" value="F:zinc ion binding"/>
    <property type="evidence" value="ECO:0007669"/>
    <property type="project" value="TreeGrafter"/>
</dbReference>
<keyword evidence="3" id="KW-0862">Zinc</keyword>
<dbReference type="GO" id="GO:0045892">
    <property type="term" value="P:negative regulation of DNA-templated transcription"/>
    <property type="evidence" value="ECO:0007669"/>
    <property type="project" value="TreeGrafter"/>
</dbReference>
<organism evidence="7">
    <name type="scientific">hydrocarbon metagenome</name>
    <dbReference type="NCBI Taxonomy" id="938273"/>
    <lineage>
        <taxon>unclassified sequences</taxon>
        <taxon>metagenomes</taxon>
        <taxon>ecological metagenomes</taxon>
    </lineage>
</organism>
<keyword evidence="6" id="KW-0804">Transcription</keyword>
<keyword evidence="4" id="KW-0805">Transcription regulation</keyword>
<dbReference type="GO" id="GO:1900376">
    <property type="term" value="P:regulation of secondary metabolite biosynthetic process"/>
    <property type="evidence" value="ECO:0007669"/>
    <property type="project" value="TreeGrafter"/>
</dbReference>
<sequence>MISADSLDSTIIKTFRNSGYRATPQRIAISRYILRNHEHPSAQKTYQEVKKTHPTVSLATIYTTIKILKKTGLICELNLPQSQTRYDPNTEPHAHLVCLQCGSVTDWMDPIMQKLVKNVSSKANFTVIGSSFDLEGICALCGRRAKDALKSASPPAESISAE</sequence>
<protein>
    <submittedName>
        <fullName evidence="7">Transcriptional regulator, fur family</fullName>
    </submittedName>
</protein>
<dbReference type="Gene3D" id="3.30.1490.190">
    <property type="match status" value="1"/>
</dbReference>